<keyword evidence="1" id="KW-0808">Transferase</keyword>
<gene>
    <name evidence="4" type="ORF">FVE85_3953</name>
</gene>
<dbReference type="CDD" id="cd01428">
    <property type="entry name" value="ADK"/>
    <property type="match status" value="2"/>
</dbReference>
<dbReference type="InterPro" id="IPR006259">
    <property type="entry name" value="Adenyl_kin_sub"/>
</dbReference>
<dbReference type="InterPro" id="IPR000850">
    <property type="entry name" value="Adenylat/UMP-CMP_kin"/>
</dbReference>
<dbReference type="PANTHER" id="PTHR23359">
    <property type="entry name" value="NUCLEOTIDE KINASE"/>
    <property type="match status" value="1"/>
</dbReference>
<dbReference type="Gene3D" id="3.40.50.300">
    <property type="entry name" value="P-loop containing nucleotide triphosphate hydrolases"/>
    <property type="match status" value="2"/>
</dbReference>
<proteinExistence type="inferred from homology"/>
<evidence type="ECO:0000256" key="1">
    <source>
        <dbReference type="ARBA" id="ARBA00022679"/>
    </source>
</evidence>
<keyword evidence="5" id="KW-1185">Reference proteome</keyword>
<dbReference type="PROSITE" id="PS00113">
    <property type="entry name" value="ADENYLATE_KINASE"/>
    <property type="match status" value="2"/>
</dbReference>
<accession>A0A5J4YRR5</accession>
<name>A0A5J4YRR5_PORPP</name>
<dbReference type="HAMAP" id="MF_00235">
    <property type="entry name" value="Adenylate_kinase_Adk"/>
    <property type="match status" value="2"/>
</dbReference>
<protein>
    <submittedName>
        <fullName evidence="4">Adenylate kinase 8</fullName>
    </submittedName>
</protein>
<sequence>MRVARRRELRSVEGQLGRRGCGVAWTSRVVDHDMAFVSSAGSAPAPLRSTRGVHLCCRRDIPQHTPVSLSSRPAALLGAARAGPLRGARHIGLKASAMETSVEESVSASQSLKRIMITGAPASGKGTQCVLIAAKYGVVHISTGDMLRAEVKAGSELGKAAKGFMDSGQLVPDDLIIGMLQSRLQQEDVLKQGWLLDGFPRTDAQAEALDQAGVQPDVVLQLDVDDKVLLERVVGRRTDPVTGAIYHLKFDPPPNDPQILDRLVHRSDDTEEKALVRLEQYYSHAATLLSRYSNVVQKVNGMQDKNAVFKEIEFAVDATFAPKSKPGDGKSTSRANSKPSLQMVIMGAPGSGKGTQCALLAEKYSFVHLSTGDMLRAAVKAQSELGKQAKEFMDRGALVPDSLVISLIKERMAQPDVQEQGWLLDGFPRTSAQADALEAAGIRPKVVATLSVPDDKIVARIVGRRTDPETGRIYHMVFDPPTDPEVAQRLVQRSDDVEEKVRARLDAYKEYNAVLESKYKSVLCSVNGDQGKNDVFSALCRQIEYQSGAKQRMSVNAFVEKAEEAFERGYLEAKNTNYSGQAGADLAIATGSSSYGDILNRPVLAAGDLSMFLVFASIGQMNHKESVDLLSTLQVAFPFALGWVLGSPVLGAYTAAATSSQSAVLACVARSALVALPLGLAIRGLETSHVPPPSFAGIAMITNLILLSAWRSAYISVAGTSDPGPEKRGGLLDGFKMITTLLRRCFYNPTESVPSLIALRHLLAHSYTQAFCTELRIGGVHNHPNALPPRSNEFMLRYAFIHDCQKRRLTKRG</sequence>
<comment type="caution">
    <text evidence="4">The sequence shown here is derived from an EMBL/GenBank/DDBJ whole genome shotgun (WGS) entry which is preliminary data.</text>
</comment>
<dbReference type="InterPro" id="IPR033690">
    <property type="entry name" value="Adenylat_kinase_CS"/>
</dbReference>
<dbReference type="GO" id="GO:0004017">
    <property type="term" value="F:AMP kinase activity"/>
    <property type="evidence" value="ECO:0007669"/>
    <property type="project" value="InterPro"/>
</dbReference>
<organism evidence="4 5">
    <name type="scientific">Porphyridium purpureum</name>
    <name type="common">Red alga</name>
    <name type="synonym">Porphyridium cruentum</name>
    <dbReference type="NCBI Taxonomy" id="35688"/>
    <lineage>
        <taxon>Eukaryota</taxon>
        <taxon>Rhodophyta</taxon>
        <taxon>Bangiophyceae</taxon>
        <taxon>Porphyridiales</taxon>
        <taxon>Porphyridiaceae</taxon>
        <taxon>Porphyridium</taxon>
    </lineage>
</organism>
<dbReference type="AlphaFoldDB" id="A0A5J4YRR5"/>
<dbReference type="OMA" id="YYSHAAT"/>
<evidence type="ECO:0000313" key="5">
    <source>
        <dbReference type="Proteomes" id="UP000324585"/>
    </source>
</evidence>
<evidence type="ECO:0000313" key="4">
    <source>
        <dbReference type="EMBL" id="KAA8493978.1"/>
    </source>
</evidence>
<dbReference type="OrthoDB" id="439792at2759"/>
<dbReference type="Pfam" id="PF00406">
    <property type="entry name" value="ADK"/>
    <property type="match status" value="2"/>
</dbReference>
<evidence type="ECO:0000256" key="3">
    <source>
        <dbReference type="ARBA" id="ARBA00022777"/>
    </source>
</evidence>
<dbReference type="NCBIfam" id="TIGR01351">
    <property type="entry name" value="adk"/>
    <property type="match status" value="2"/>
</dbReference>
<dbReference type="PRINTS" id="PR00094">
    <property type="entry name" value="ADENYLTKNASE"/>
</dbReference>
<keyword evidence="2" id="KW-0547">Nucleotide-binding</keyword>
<keyword evidence="3 4" id="KW-0418">Kinase</keyword>
<dbReference type="InterPro" id="IPR027417">
    <property type="entry name" value="P-loop_NTPase"/>
</dbReference>
<dbReference type="GO" id="GO:0005524">
    <property type="term" value="F:ATP binding"/>
    <property type="evidence" value="ECO:0007669"/>
    <property type="project" value="InterPro"/>
</dbReference>
<dbReference type="Proteomes" id="UP000324585">
    <property type="component" value="Unassembled WGS sequence"/>
</dbReference>
<dbReference type="SUPFAM" id="SSF52540">
    <property type="entry name" value="P-loop containing nucleoside triphosphate hydrolases"/>
    <property type="match status" value="2"/>
</dbReference>
<dbReference type="Pfam" id="PF11255">
    <property type="entry name" value="DUF3054"/>
    <property type="match status" value="1"/>
</dbReference>
<dbReference type="EMBL" id="VRMN01000005">
    <property type="protein sequence ID" value="KAA8493978.1"/>
    <property type="molecule type" value="Genomic_DNA"/>
</dbReference>
<evidence type="ECO:0000256" key="2">
    <source>
        <dbReference type="ARBA" id="ARBA00022741"/>
    </source>
</evidence>
<reference evidence="5" key="1">
    <citation type="journal article" date="2019" name="Nat. Commun.">
        <title>Expansion of phycobilisome linker gene families in mesophilic red algae.</title>
        <authorList>
            <person name="Lee J."/>
            <person name="Kim D."/>
            <person name="Bhattacharya D."/>
            <person name="Yoon H.S."/>
        </authorList>
    </citation>
    <scope>NUCLEOTIDE SEQUENCE [LARGE SCALE GENOMIC DNA]</scope>
    <source>
        <strain evidence="5">CCMP 1328</strain>
    </source>
</reference>
<dbReference type="InterPro" id="IPR021414">
    <property type="entry name" value="DUF3054"/>
</dbReference>